<dbReference type="InterPro" id="IPR014017">
    <property type="entry name" value="DNA_helicase_UvrD-like_C"/>
</dbReference>
<evidence type="ECO:0000256" key="5">
    <source>
        <dbReference type="ARBA" id="ARBA00022840"/>
    </source>
</evidence>
<dbReference type="InterPro" id="IPR014016">
    <property type="entry name" value="UvrD-like_ATP-bd"/>
</dbReference>
<keyword evidence="3 12" id="KW-0378">Hydrolase</keyword>
<organism evidence="16 17">
    <name type="scientific">Azonexus hydrophilus</name>
    <dbReference type="NCBI Taxonomy" id="418702"/>
    <lineage>
        <taxon>Bacteria</taxon>
        <taxon>Pseudomonadati</taxon>
        <taxon>Pseudomonadota</taxon>
        <taxon>Betaproteobacteria</taxon>
        <taxon>Rhodocyclales</taxon>
        <taxon>Azonexaceae</taxon>
        <taxon>Azonexus</taxon>
    </lineage>
</organism>
<evidence type="ECO:0000256" key="7">
    <source>
        <dbReference type="ARBA" id="ARBA00023235"/>
    </source>
</evidence>
<feature type="binding site" evidence="12">
    <location>
        <begin position="21"/>
        <end position="28"/>
    </location>
    <ligand>
        <name>ATP</name>
        <dbReference type="ChEBI" id="CHEBI:30616"/>
    </ligand>
</feature>
<dbReference type="RefSeq" id="WP_341744828.1">
    <property type="nucleotide sequence ID" value="NZ_CP151407.1"/>
</dbReference>
<dbReference type="Pfam" id="PF13361">
    <property type="entry name" value="UvrD_C"/>
    <property type="match status" value="1"/>
</dbReference>
<dbReference type="InterPro" id="IPR000212">
    <property type="entry name" value="DNA_helicase_UvrD/REP"/>
</dbReference>
<sequence length="607" mass="67930">MNLNPEQQQVVDHDGNCLVVACPGSGKTRVIVIKIGHILKTVPKSRVCAVTFTRDAANELHERLIKDIPLEVVSKRTRTGTFHSLAIRQLRARGKIGRIATPAEQSIYVRRSMDAAEEPITYEEAVTLIETVKGSIDPVPEINHPVYQAYARILEQSKVEDLYDVLSKSVRLMRSGEVEPYPVEYMLVDEFQDTDAVQLAWVLEHHKAGTKITAVGDDDQSVYAFRRALGYRGMETFREATNALRVALATNYRCHSEILNTAKVLIEKNPERVDKRLNGFRGPGGTVFVQRYGSRTDEAAAIADAIAKDAVPLKGSVRFSFTVPEGKWAVLARNRIVLDEIERELSIRKIKYFRAASDSIWNTPPFIQYLGIMKSVQTGEADGITNLLHWAGISNDDIHRIHVETDGKFYSLMERYKPKMAGASPSTIKVVHDFVDLASGWRNLAGCGYYSHAITSINDFFLQRIPEEKQNENDSEKRSKRELFQSISTSVSEKMSGSMTQRVNSLSSNGESKKPAKDSNQDSEAKSNAASGVHLMTMHGSKGLEFEHVWILACEGTVIPSPKNPLIDEERRLMYVAMTRARDHLYLSSQVTDPLSQFIDEAGLSSR</sequence>
<evidence type="ECO:0000256" key="13">
    <source>
        <dbReference type="SAM" id="MobiDB-lite"/>
    </source>
</evidence>
<dbReference type="Gene3D" id="1.10.486.10">
    <property type="entry name" value="PCRA, domain 4"/>
    <property type="match status" value="1"/>
</dbReference>
<proteinExistence type="inferred from homology"/>
<dbReference type="CDD" id="cd17932">
    <property type="entry name" value="DEXQc_UvrD"/>
    <property type="match status" value="1"/>
</dbReference>
<evidence type="ECO:0000313" key="16">
    <source>
        <dbReference type="EMBL" id="WZJ23516.1"/>
    </source>
</evidence>
<name>A0ABZ2XLN9_9RHOO</name>
<evidence type="ECO:0000256" key="11">
    <source>
        <dbReference type="ARBA" id="ARBA00048988"/>
    </source>
</evidence>
<evidence type="ECO:0000256" key="6">
    <source>
        <dbReference type="ARBA" id="ARBA00023125"/>
    </source>
</evidence>
<dbReference type="EMBL" id="CP151407">
    <property type="protein sequence ID" value="WZJ23516.1"/>
    <property type="molecule type" value="Genomic_DNA"/>
</dbReference>
<dbReference type="SUPFAM" id="SSF52540">
    <property type="entry name" value="P-loop containing nucleoside triphosphate hydrolases"/>
    <property type="match status" value="1"/>
</dbReference>
<evidence type="ECO:0000256" key="8">
    <source>
        <dbReference type="ARBA" id="ARBA00034617"/>
    </source>
</evidence>
<geneLocation type="plasmid" evidence="16 17">
    <name>unnamed1</name>
</geneLocation>
<dbReference type="InterPro" id="IPR013986">
    <property type="entry name" value="DExx_box_DNA_helicase_dom_sf"/>
</dbReference>
<keyword evidence="2 12" id="KW-0547">Nucleotide-binding</keyword>
<comment type="catalytic activity">
    <reaction evidence="11">
        <text>ATP + H2O = ADP + phosphate + H(+)</text>
        <dbReference type="Rhea" id="RHEA:13065"/>
        <dbReference type="ChEBI" id="CHEBI:15377"/>
        <dbReference type="ChEBI" id="CHEBI:15378"/>
        <dbReference type="ChEBI" id="CHEBI:30616"/>
        <dbReference type="ChEBI" id="CHEBI:43474"/>
        <dbReference type="ChEBI" id="CHEBI:456216"/>
        <dbReference type="EC" id="5.6.2.4"/>
    </reaction>
</comment>
<feature type="region of interest" description="Disordered" evidence="13">
    <location>
        <begin position="487"/>
        <end position="528"/>
    </location>
</feature>
<evidence type="ECO:0000259" key="14">
    <source>
        <dbReference type="PROSITE" id="PS51198"/>
    </source>
</evidence>
<dbReference type="PROSITE" id="PS51198">
    <property type="entry name" value="UVRD_HELICASE_ATP_BIND"/>
    <property type="match status" value="1"/>
</dbReference>
<evidence type="ECO:0000256" key="4">
    <source>
        <dbReference type="ARBA" id="ARBA00022806"/>
    </source>
</evidence>
<keyword evidence="4 12" id="KW-0347">Helicase</keyword>
<evidence type="ECO:0000313" key="17">
    <source>
        <dbReference type="Proteomes" id="UP001479520"/>
    </source>
</evidence>
<dbReference type="GO" id="GO:0004386">
    <property type="term" value="F:helicase activity"/>
    <property type="evidence" value="ECO:0007669"/>
    <property type="project" value="UniProtKB-KW"/>
</dbReference>
<evidence type="ECO:0000256" key="1">
    <source>
        <dbReference type="ARBA" id="ARBA00009922"/>
    </source>
</evidence>
<feature type="compositionally biased region" description="Polar residues" evidence="13">
    <location>
        <begin position="487"/>
        <end position="510"/>
    </location>
</feature>
<evidence type="ECO:0000259" key="15">
    <source>
        <dbReference type="PROSITE" id="PS51217"/>
    </source>
</evidence>
<keyword evidence="7" id="KW-0413">Isomerase</keyword>
<dbReference type="PANTHER" id="PTHR11070:SF2">
    <property type="entry name" value="ATP-DEPENDENT DNA HELICASE SRS2"/>
    <property type="match status" value="1"/>
</dbReference>
<dbReference type="Pfam" id="PF00580">
    <property type="entry name" value="UvrD-helicase"/>
    <property type="match status" value="2"/>
</dbReference>
<feature type="domain" description="UvrD-like helicase C-terminal" evidence="15">
    <location>
        <begin position="256"/>
        <end position="543"/>
    </location>
</feature>
<evidence type="ECO:0000256" key="12">
    <source>
        <dbReference type="PROSITE-ProRule" id="PRU00560"/>
    </source>
</evidence>
<keyword evidence="6" id="KW-0238">DNA-binding</keyword>
<comment type="similarity">
    <text evidence="1">Belongs to the helicase family. UvrD subfamily.</text>
</comment>
<gene>
    <name evidence="16" type="ORF">AADV58_17315</name>
</gene>
<feature type="domain" description="UvrD-like helicase ATP-binding" evidence="14">
    <location>
        <begin position="1"/>
        <end position="255"/>
    </location>
</feature>
<evidence type="ECO:0000256" key="3">
    <source>
        <dbReference type="ARBA" id="ARBA00022801"/>
    </source>
</evidence>
<accession>A0ABZ2XLN9</accession>
<dbReference type="CDD" id="cd18807">
    <property type="entry name" value="SF1_C_UvrD"/>
    <property type="match status" value="1"/>
</dbReference>
<comment type="catalytic activity">
    <reaction evidence="8">
        <text>Couples ATP hydrolysis with the unwinding of duplex DNA by translocating in the 3'-5' direction.</text>
        <dbReference type="EC" id="5.6.2.4"/>
    </reaction>
</comment>
<dbReference type="PANTHER" id="PTHR11070">
    <property type="entry name" value="UVRD / RECB / PCRA DNA HELICASE FAMILY MEMBER"/>
    <property type="match status" value="1"/>
</dbReference>
<dbReference type="Gene3D" id="3.40.50.300">
    <property type="entry name" value="P-loop containing nucleotide triphosphate hydrolases"/>
    <property type="match status" value="2"/>
</dbReference>
<protein>
    <recommendedName>
        <fullName evidence="9">DNA 3'-5' helicase</fullName>
        <ecNumber evidence="9">5.6.2.4</ecNumber>
    </recommendedName>
    <alternativeName>
        <fullName evidence="10">DNA 3'-5' helicase II</fullName>
    </alternativeName>
</protein>
<evidence type="ECO:0000256" key="2">
    <source>
        <dbReference type="ARBA" id="ARBA00022741"/>
    </source>
</evidence>
<evidence type="ECO:0000256" key="9">
    <source>
        <dbReference type="ARBA" id="ARBA00034808"/>
    </source>
</evidence>
<dbReference type="EC" id="5.6.2.4" evidence="9"/>
<dbReference type="GO" id="GO:0016787">
    <property type="term" value="F:hydrolase activity"/>
    <property type="evidence" value="ECO:0007669"/>
    <property type="project" value="UniProtKB-KW"/>
</dbReference>
<dbReference type="Gene3D" id="1.10.10.160">
    <property type="match status" value="1"/>
</dbReference>
<dbReference type="PROSITE" id="PS51217">
    <property type="entry name" value="UVRD_HELICASE_CTER"/>
    <property type="match status" value="1"/>
</dbReference>
<dbReference type="InterPro" id="IPR027417">
    <property type="entry name" value="P-loop_NTPase"/>
</dbReference>
<reference evidence="16 17" key="1">
    <citation type="submission" date="2024-04" db="EMBL/GenBank/DDBJ databases">
        <title>Dissimilatory iodate-reducing microorganisms contribute to the enrichment of iodine in groundwater.</title>
        <authorList>
            <person name="Jiang Z."/>
        </authorList>
    </citation>
    <scope>NUCLEOTIDE SEQUENCE [LARGE SCALE GENOMIC DNA]</scope>
    <source>
        <strain evidence="16 17">NCP973</strain>
        <plasmid evidence="16 17">unnamed1</plasmid>
    </source>
</reference>
<evidence type="ECO:0000256" key="10">
    <source>
        <dbReference type="ARBA" id="ARBA00034923"/>
    </source>
</evidence>
<keyword evidence="16" id="KW-0614">Plasmid</keyword>
<feature type="compositionally biased region" description="Basic and acidic residues" evidence="13">
    <location>
        <begin position="511"/>
        <end position="525"/>
    </location>
</feature>
<dbReference type="Proteomes" id="UP001479520">
    <property type="component" value="Plasmid unnamed1"/>
</dbReference>
<keyword evidence="5 12" id="KW-0067">ATP-binding</keyword>
<keyword evidence="17" id="KW-1185">Reference proteome</keyword>